<dbReference type="PROSITE" id="PS51257">
    <property type="entry name" value="PROKAR_LIPOPROTEIN"/>
    <property type="match status" value="1"/>
</dbReference>
<evidence type="ECO:0000313" key="2">
    <source>
        <dbReference type="Proteomes" id="UP000075604"/>
    </source>
</evidence>
<organism evidence="1 2">
    <name type="scientific">Sorangium cellulosum</name>
    <name type="common">Polyangium cellulosum</name>
    <dbReference type="NCBI Taxonomy" id="56"/>
    <lineage>
        <taxon>Bacteria</taxon>
        <taxon>Pseudomonadati</taxon>
        <taxon>Myxococcota</taxon>
        <taxon>Polyangia</taxon>
        <taxon>Polyangiales</taxon>
        <taxon>Polyangiaceae</taxon>
        <taxon>Sorangium</taxon>
    </lineage>
</organism>
<accession>A0A150P5E6</accession>
<name>A0A150P5E6_SORCE</name>
<dbReference type="AlphaFoldDB" id="A0A150P5E6"/>
<gene>
    <name evidence="1" type="ORF">BE04_28645</name>
</gene>
<evidence type="ECO:0000313" key="1">
    <source>
        <dbReference type="EMBL" id="KYF50924.1"/>
    </source>
</evidence>
<protein>
    <submittedName>
        <fullName evidence="1">Uncharacterized protein</fullName>
    </submittedName>
</protein>
<reference evidence="1 2" key="1">
    <citation type="submission" date="2014-02" db="EMBL/GenBank/DDBJ databases">
        <title>The small core and large imbalanced accessory genome model reveals a collaborative survival strategy of Sorangium cellulosum strains in nature.</title>
        <authorList>
            <person name="Han K."/>
            <person name="Peng R."/>
            <person name="Blom J."/>
            <person name="Li Y.-Z."/>
        </authorList>
    </citation>
    <scope>NUCLEOTIDE SEQUENCE [LARGE SCALE GENOMIC DNA]</scope>
    <source>
        <strain evidence="1 2">So0157-18</strain>
    </source>
</reference>
<comment type="caution">
    <text evidence="1">The sequence shown here is derived from an EMBL/GenBank/DDBJ whole genome shotgun (WGS) entry which is preliminary data.</text>
</comment>
<dbReference type="EMBL" id="JELX01003931">
    <property type="protein sequence ID" value="KYF50924.1"/>
    <property type="molecule type" value="Genomic_DNA"/>
</dbReference>
<dbReference type="Proteomes" id="UP000075604">
    <property type="component" value="Unassembled WGS sequence"/>
</dbReference>
<proteinExistence type="predicted"/>
<sequence>MKNKALLVGSLVAGIMSAGCGEAHDGTEEGGVDSAQQALISRTWAYAWAQQATGSFTASSSYSRSSSGDLFGQGVNNTVTQLGTGRYRVRFPGIGADAGGNVQVTAYGPGSERCKVEGWNASGDAVDVRVNCFTAAGAPVDTLFSIAYVRKSGTGPSHEAYVWADNPTAPAYTPNPTYQFNSSGENNTIERQGVGRYAVALPSQTAAGGTVEVTAYGPGSEHCKVGSWAQSGDDTVVYVRCFDSSGAPSDARFTLNFGRATQVNGALSYSYAWAHDATAAAYTPSLSYQKGYIAGDVGDVTTDITAGRTSAGRYVVNLPGMAATGSNVQVTAYGTGSEHCKVVSWSGDGAETQAYVACFDESGAAADARFVIVLTDTKTLFL</sequence>